<sequence length="77" mass="8221">MKKIFWLGVGITIGVIAARKISAAQGALGPAGLNRAVGRVSDSIHDFADALRENMNERESDLRVALGVDQASSSERR</sequence>
<dbReference type="Proteomes" id="UP000237061">
    <property type="component" value="Unassembled WGS sequence"/>
</dbReference>
<evidence type="ECO:0000313" key="2">
    <source>
        <dbReference type="Proteomes" id="UP000237061"/>
    </source>
</evidence>
<dbReference type="AlphaFoldDB" id="A0A2S3ZX93"/>
<accession>A0A2S3ZX93</accession>
<dbReference type="RefSeq" id="WP_103465590.1">
    <property type="nucleotide sequence ID" value="NZ_PPXB01000006.1"/>
</dbReference>
<comment type="caution">
    <text evidence="1">The sequence shown here is derived from an EMBL/GenBank/DDBJ whole genome shotgun (WGS) entry which is preliminary data.</text>
</comment>
<protein>
    <recommendedName>
        <fullName evidence="3">Secreted protein</fullName>
    </recommendedName>
</protein>
<dbReference type="OrthoDB" id="4952314at2"/>
<proteinExistence type="predicted"/>
<reference evidence="1 2" key="1">
    <citation type="submission" date="2018-01" db="EMBL/GenBank/DDBJ databases">
        <title>Arthrobacter sp. nov., from glaciers in China.</title>
        <authorList>
            <person name="Liu Q."/>
            <person name="Xin Y.-H."/>
        </authorList>
    </citation>
    <scope>NUCLEOTIDE SEQUENCE [LARGE SCALE GENOMIC DNA]</scope>
    <source>
        <strain evidence="1 2">HLT2-12-2</strain>
    </source>
</reference>
<evidence type="ECO:0008006" key="3">
    <source>
        <dbReference type="Google" id="ProtNLM"/>
    </source>
</evidence>
<name>A0A2S3ZX93_ARTGL</name>
<keyword evidence="2" id="KW-1185">Reference proteome</keyword>
<evidence type="ECO:0000313" key="1">
    <source>
        <dbReference type="EMBL" id="POH73694.1"/>
    </source>
</evidence>
<organism evidence="1 2">
    <name type="scientific">Arthrobacter glacialis</name>
    <dbReference type="NCBI Taxonomy" id="1664"/>
    <lineage>
        <taxon>Bacteria</taxon>
        <taxon>Bacillati</taxon>
        <taxon>Actinomycetota</taxon>
        <taxon>Actinomycetes</taxon>
        <taxon>Micrococcales</taxon>
        <taxon>Micrococcaceae</taxon>
        <taxon>Arthrobacter</taxon>
    </lineage>
</organism>
<gene>
    <name evidence="1" type="ORF">CVS27_10085</name>
</gene>
<dbReference type="EMBL" id="PPXC01000006">
    <property type="protein sequence ID" value="POH73694.1"/>
    <property type="molecule type" value="Genomic_DNA"/>
</dbReference>